<evidence type="ECO:0000313" key="2">
    <source>
        <dbReference type="EMBL" id="MCK7594584.1"/>
    </source>
</evidence>
<evidence type="ECO:0000256" key="1">
    <source>
        <dbReference type="SAM" id="SignalP"/>
    </source>
</evidence>
<organism evidence="2 3">
    <name type="scientific">Pseudomarimonas salicorniae</name>
    <dbReference type="NCBI Taxonomy" id="2933270"/>
    <lineage>
        <taxon>Bacteria</taxon>
        <taxon>Pseudomonadati</taxon>
        <taxon>Pseudomonadota</taxon>
        <taxon>Gammaproteobacteria</taxon>
        <taxon>Lysobacterales</taxon>
        <taxon>Lysobacteraceae</taxon>
        <taxon>Pseudomarimonas</taxon>
    </lineage>
</organism>
<keyword evidence="3" id="KW-1185">Reference proteome</keyword>
<dbReference type="EMBL" id="JALNMH010000010">
    <property type="protein sequence ID" value="MCK7594584.1"/>
    <property type="molecule type" value="Genomic_DNA"/>
</dbReference>
<keyword evidence="1" id="KW-0732">Signal</keyword>
<reference evidence="2" key="1">
    <citation type="submission" date="2022-04" db="EMBL/GenBank/DDBJ databases">
        <title>Lysobacter sp. CAU 1642 isolated from sea sand.</title>
        <authorList>
            <person name="Kim W."/>
        </authorList>
    </citation>
    <scope>NUCLEOTIDE SEQUENCE</scope>
    <source>
        <strain evidence="2">CAU 1642</strain>
    </source>
</reference>
<evidence type="ECO:0000313" key="3">
    <source>
        <dbReference type="Proteomes" id="UP001431449"/>
    </source>
</evidence>
<protein>
    <submittedName>
        <fullName evidence="2">Uncharacterized protein</fullName>
    </submittedName>
</protein>
<gene>
    <name evidence="2" type="ORF">M0G41_13000</name>
</gene>
<feature type="signal peptide" evidence="1">
    <location>
        <begin position="1"/>
        <end position="26"/>
    </location>
</feature>
<sequence>MKKNALTTAVVAGVAGVAGLANVATAVNLNPDGLGQVLIYPYYTVNEGQASLISIVNTTNQAKAVKVRFVESLNSAEVLDFNLYLSRFDVWTAALTQDTNGTPVLTTADRSCTVPDVFANQPVAFRPFEFQENNFDIVGLIDAVRVGGSGGSLVPLSPEERMSQGYLEVIEMGVLFDEGTASSSFRPATWATHGSSGVPSNCAGLVSAWDSGGVWQSIDPNNQTGPRGVNSPTGGLFGSGVIVDVDFGRALTYNATAIDGFWRNTGLAVNTATTGGEADLHFRPGSTFPSLEFARTEADDSATANIFANGSVVSLNYTAGLNAVSAVLMSEGIFNEFNIEQGFLGASEWVVTFPTKRAHTYQAAAAAGEAQRPFTDAADSEASSSLRDGLLFDTYGICETINTLFFDREERTRAPVGSDFSPPRPGQARDALCWEANVVAFNQTVTADAPTAVLGTAGKQGAQGITVGTFSAGWVRMDFNAASRNPTSGLYDSYSNFLVSNPNATTNRRTALVGLPVLGFWAADYQNTAAAAGVRANYSQLHDHRYFRNGFQLPAGTTGPAYNAPLSVVVGGARLIGADGSCPQGQTCS</sequence>
<dbReference type="RefSeq" id="WP_248210093.1">
    <property type="nucleotide sequence ID" value="NZ_JALNMH010000010.1"/>
</dbReference>
<proteinExistence type="predicted"/>
<name>A0ABT0GK41_9GAMM</name>
<dbReference type="Proteomes" id="UP001431449">
    <property type="component" value="Unassembled WGS sequence"/>
</dbReference>
<accession>A0ABT0GK41</accession>
<comment type="caution">
    <text evidence="2">The sequence shown here is derived from an EMBL/GenBank/DDBJ whole genome shotgun (WGS) entry which is preliminary data.</text>
</comment>
<feature type="chain" id="PRO_5046191100" evidence="1">
    <location>
        <begin position="27"/>
        <end position="589"/>
    </location>
</feature>